<sequence length="397" mass="43261">MAADSAGSPRQPPGDMLPRDNNLLSSVISTNNSVYLYTPTELLSQRANLNASGNWFTVSKSNRPNDAYFSIEQDGSTDSSMDGWPSESYVELQKAKRLLVGFGNVDPQMRAYNFSGDESLVFPAGYLSSAARLTASATAAQSIGQYNNSWALSNIASTSTPAMLDEVGNITACGASPFLNQTLNNTDAGTNYVPYQNFVYAHVWSWSGAREPMYANSSSQDNGQEFSCAAVNATSGGWQAVNCNNAHHGACRVGTKPYDWRITGQEGIYRRIDAGCPDGSTFDVPRTALENTYLLNTWRDHLRSNDDPDSDDRLLWVNFNDLDTTACWVIGQNATCQYQPGSPVDKGRAIIVPTVAGIVVLVLAVLTIFTKCAANRQNSKRRRRRADDGFNYEGVPS</sequence>
<keyword evidence="5 11" id="KW-0472">Membrane</keyword>
<evidence type="ECO:0000256" key="3">
    <source>
        <dbReference type="ARBA" id="ARBA00022729"/>
    </source>
</evidence>
<protein>
    <recommendedName>
        <fullName evidence="9">Maintenance of telomere capping protein 6</fullName>
    </recommendedName>
</protein>
<dbReference type="SUPFAM" id="SSF56436">
    <property type="entry name" value="C-type lectin-like"/>
    <property type="match status" value="1"/>
</dbReference>
<evidence type="ECO:0000256" key="11">
    <source>
        <dbReference type="SAM" id="Phobius"/>
    </source>
</evidence>
<dbReference type="GO" id="GO:0016020">
    <property type="term" value="C:membrane"/>
    <property type="evidence" value="ECO:0007669"/>
    <property type="project" value="UniProtKB-SubCell"/>
</dbReference>
<dbReference type="EMBL" id="JAUTXT010000057">
    <property type="protein sequence ID" value="KAK3670393.1"/>
    <property type="molecule type" value="Genomic_DNA"/>
</dbReference>
<dbReference type="PANTHER" id="PTHR35518">
    <property type="entry name" value="MAINTENANCE OF TELOMOERE CAPPING"/>
    <property type="match status" value="1"/>
</dbReference>
<dbReference type="GeneID" id="89962495"/>
<evidence type="ECO:0000259" key="12">
    <source>
        <dbReference type="Pfam" id="PF25506"/>
    </source>
</evidence>
<evidence type="ECO:0000256" key="7">
    <source>
        <dbReference type="ARBA" id="ARBA00037703"/>
    </source>
</evidence>
<evidence type="ECO:0000256" key="1">
    <source>
        <dbReference type="ARBA" id="ARBA00004479"/>
    </source>
</evidence>
<evidence type="ECO:0000256" key="9">
    <source>
        <dbReference type="ARBA" id="ARBA00039865"/>
    </source>
</evidence>
<dbReference type="InterPro" id="IPR051008">
    <property type="entry name" value="Telomere_Capping_Maintenance"/>
</dbReference>
<keyword evidence="2 11" id="KW-0812">Transmembrane</keyword>
<comment type="function">
    <text evidence="7">May be involved in telomere capping.</text>
</comment>
<feature type="domain" description="MTC6 partial TIM-barrel" evidence="12">
    <location>
        <begin position="20"/>
        <end position="188"/>
    </location>
</feature>
<evidence type="ECO:0000256" key="8">
    <source>
        <dbReference type="ARBA" id="ARBA00038159"/>
    </source>
</evidence>
<keyword evidence="6" id="KW-0325">Glycoprotein</keyword>
<comment type="subcellular location">
    <subcellularLocation>
        <location evidence="1">Membrane</location>
        <topology evidence="1">Single-pass type I membrane protein</topology>
    </subcellularLocation>
</comment>
<dbReference type="Pfam" id="PF25506">
    <property type="entry name" value="TIM-barrel_MTC6"/>
    <property type="match status" value="1"/>
</dbReference>
<gene>
    <name evidence="13" type="primary">MTC6</name>
    <name evidence="13" type="ORF">LTR78_009746</name>
</gene>
<evidence type="ECO:0000256" key="5">
    <source>
        <dbReference type="ARBA" id="ARBA00023136"/>
    </source>
</evidence>
<evidence type="ECO:0000256" key="10">
    <source>
        <dbReference type="SAM" id="MobiDB-lite"/>
    </source>
</evidence>
<dbReference type="PANTHER" id="PTHR35518:SF2">
    <property type="entry name" value="MAINTENANCE OF TELOMERE CAPPING PROTEIN 6"/>
    <property type="match status" value="1"/>
</dbReference>
<feature type="transmembrane region" description="Helical" evidence="11">
    <location>
        <begin position="350"/>
        <end position="374"/>
    </location>
</feature>
<evidence type="ECO:0000313" key="14">
    <source>
        <dbReference type="Proteomes" id="UP001274830"/>
    </source>
</evidence>
<dbReference type="InterPro" id="IPR016187">
    <property type="entry name" value="CTDL_fold"/>
</dbReference>
<name>A0AAE0TN93_9PEZI</name>
<dbReference type="InterPro" id="IPR057530">
    <property type="entry name" value="TIM-barrel_MTC6"/>
</dbReference>
<proteinExistence type="inferred from homology"/>
<organism evidence="13 14">
    <name type="scientific">Recurvomyces mirabilis</name>
    <dbReference type="NCBI Taxonomy" id="574656"/>
    <lineage>
        <taxon>Eukaryota</taxon>
        <taxon>Fungi</taxon>
        <taxon>Dikarya</taxon>
        <taxon>Ascomycota</taxon>
        <taxon>Pezizomycotina</taxon>
        <taxon>Dothideomycetes</taxon>
        <taxon>Dothideomycetidae</taxon>
        <taxon>Mycosphaerellales</taxon>
        <taxon>Teratosphaeriaceae</taxon>
        <taxon>Recurvomyces</taxon>
    </lineage>
</organism>
<evidence type="ECO:0000313" key="13">
    <source>
        <dbReference type="EMBL" id="KAK3670393.1"/>
    </source>
</evidence>
<feature type="region of interest" description="Disordered" evidence="10">
    <location>
        <begin position="1"/>
        <end position="22"/>
    </location>
</feature>
<comment type="similarity">
    <text evidence="8">Belongs to the MTC6 family.</text>
</comment>
<comment type="caution">
    <text evidence="13">The sequence shown here is derived from an EMBL/GenBank/DDBJ whole genome shotgun (WGS) entry which is preliminary data.</text>
</comment>
<dbReference type="AlphaFoldDB" id="A0AAE0TN93"/>
<reference evidence="13" key="1">
    <citation type="submission" date="2023-07" db="EMBL/GenBank/DDBJ databases">
        <title>Black Yeasts Isolated from many extreme environments.</title>
        <authorList>
            <person name="Coleine C."/>
            <person name="Stajich J.E."/>
            <person name="Selbmann L."/>
        </authorList>
    </citation>
    <scope>NUCLEOTIDE SEQUENCE</scope>
    <source>
        <strain evidence="13">CCFEE 5485</strain>
    </source>
</reference>
<evidence type="ECO:0000256" key="6">
    <source>
        <dbReference type="ARBA" id="ARBA00023180"/>
    </source>
</evidence>
<accession>A0AAE0TN93</accession>
<keyword evidence="3" id="KW-0732">Signal</keyword>
<dbReference type="RefSeq" id="XP_064694659.1">
    <property type="nucleotide sequence ID" value="XM_064837955.1"/>
</dbReference>
<evidence type="ECO:0000256" key="2">
    <source>
        <dbReference type="ARBA" id="ARBA00022692"/>
    </source>
</evidence>
<evidence type="ECO:0000256" key="4">
    <source>
        <dbReference type="ARBA" id="ARBA00022989"/>
    </source>
</evidence>
<keyword evidence="14" id="KW-1185">Reference proteome</keyword>
<keyword evidence="4 11" id="KW-1133">Transmembrane helix</keyword>
<dbReference type="Proteomes" id="UP001274830">
    <property type="component" value="Unassembled WGS sequence"/>
</dbReference>